<dbReference type="InterPro" id="IPR036259">
    <property type="entry name" value="MFS_trans_sf"/>
</dbReference>
<accession>S8EAM4</accession>
<feature type="transmembrane region" description="Helical" evidence="6">
    <location>
        <begin position="264"/>
        <end position="283"/>
    </location>
</feature>
<dbReference type="GO" id="GO:0022857">
    <property type="term" value="F:transmembrane transporter activity"/>
    <property type="evidence" value="ECO:0007669"/>
    <property type="project" value="InterPro"/>
</dbReference>
<dbReference type="PANTHER" id="PTHR43791">
    <property type="entry name" value="PERMEASE-RELATED"/>
    <property type="match status" value="1"/>
</dbReference>
<dbReference type="STRING" id="743788.S8EAM4"/>
<proteinExistence type="predicted"/>
<feature type="transmembrane region" description="Helical" evidence="6">
    <location>
        <begin position="295"/>
        <end position="312"/>
    </location>
</feature>
<reference evidence="7 8" key="1">
    <citation type="journal article" date="2012" name="Science">
        <title>The Paleozoic origin of enzymatic lignin decomposition reconstructed from 31 fungal genomes.</title>
        <authorList>
            <person name="Floudas D."/>
            <person name="Binder M."/>
            <person name="Riley R."/>
            <person name="Barry K."/>
            <person name="Blanchette R.A."/>
            <person name="Henrissat B."/>
            <person name="Martinez A.T."/>
            <person name="Otillar R."/>
            <person name="Spatafora J.W."/>
            <person name="Yadav J.S."/>
            <person name="Aerts A."/>
            <person name="Benoit I."/>
            <person name="Boyd A."/>
            <person name="Carlson A."/>
            <person name="Copeland A."/>
            <person name="Coutinho P.M."/>
            <person name="de Vries R.P."/>
            <person name="Ferreira P."/>
            <person name="Findley K."/>
            <person name="Foster B."/>
            <person name="Gaskell J."/>
            <person name="Glotzer D."/>
            <person name="Gorecki P."/>
            <person name="Heitman J."/>
            <person name="Hesse C."/>
            <person name="Hori C."/>
            <person name="Igarashi K."/>
            <person name="Jurgens J.A."/>
            <person name="Kallen N."/>
            <person name="Kersten P."/>
            <person name="Kohler A."/>
            <person name="Kuees U."/>
            <person name="Kumar T.K.A."/>
            <person name="Kuo A."/>
            <person name="LaButti K."/>
            <person name="Larrondo L.F."/>
            <person name="Lindquist E."/>
            <person name="Ling A."/>
            <person name="Lombard V."/>
            <person name="Lucas S."/>
            <person name="Lundell T."/>
            <person name="Martin R."/>
            <person name="McLaughlin D.J."/>
            <person name="Morgenstern I."/>
            <person name="Morin E."/>
            <person name="Murat C."/>
            <person name="Nagy L.G."/>
            <person name="Nolan M."/>
            <person name="Ohm R.A."/>
            <person name="Patyshakuliyeva A."/>
            <person name="Rokas A."/>
            <person name="Ruiz-Duenas F.J."/>
            <person name="Sabat G."/>
            <person name="Salamov A."/>
            <person name="Samejima M."/>
            <person name="Schmutz J."/>
            <person name="Slot J.C."/>
            <person name="St John F."/>
            <person name="Stenlid J."/>
            <person name="Sun H."/>
            <person name="Sun S."/>
            <person name="Syed K."/>
            <person name="Tsang A."/>
            <person name="Wiebenga A."/>
            <person name="Young D."/>
            <person name="Pisabarro A."/>
            <person name="Eastwood D.C."/>
            <person name="Martin F."/>
            <person name="Cullen D."/>
            <person name="Grigoriev I.V."/>
            <person name="Hibbett D.S."/>
        </authorList>
    </citation>
    <scope>NUCLEOTIDE SEQUENCE</scope>
    <source>
        <strain evidence="8">FP-58527</strain>
    </source>
</reference>
<feature type="transmembrane region" description="Helical" evidence="6">
    <location>
        <begin position="379"/>
        <end position="400"/>
    </location>
</feature>
<evidence type="ECO:0000313" key="8">
    <source>
        <dbReference type="Proteomes" id="UP000015241"/>
    </source>
</evidence>
<evidence type="ECO:0000256" key="1">
    <source>
        <dbReference type="ARBA" id="ARBA00004141"/>
    </source>
</evidence>
<dbReference type="HOGENOM" id="CLU_001265_0_1_1"/>
<evidence type="ECO:0000256" key="2">
    <source>
        <dbReference type="ARBA" id="ARBA00022448"/>
    </source>
</evidence>
<evidence type="ECO:0008006" key="9">
    <source>
        <dbReference type="Google" id="ProtNLM"/>
    </source>
</evidence>
<feature type="transmembrane region" description="Helical" evidence="6">
    <location>
        <begin position="184"/>
        <end position="207"/>
    </location>
</feature>
<dbReference type="OrthoDB" id="2985014at2759"/>
<protein>
    <recommendedName>
        <fullName evidence="9">Major facilitator superfamily (MFS) profile domain-containing protein</fullName>
    </recommendedName>
</protein>
<evidence type="ECO:0000256" key="6">
    <source>
        <dbReference type="SAM" id="Phobius"/>
    </source>
</evidence>
<dbReference type="Proteomes" id="UP000015241">
    <property type="component" value="Unassembled WGS sequence"/>
</dbReference>
<feature type="transmembrane region" description="Helical" evidence="6">
    <location>
        <begin position="321"/>
        <end position="340"/>
    </location>
</feature>
<organism evidence="7 8">
    <name type="scientific">Fomitopsis schrenkii</name>
    <name type="common">Brown rot fungus</name>
    <dbReference type="NCBI Taxonomy" id="2126942"/>
    <lineage>
        <taxon>Eukaryota</taxon>
        <taxon>Fungi</taxon>
        <taxon>Dikarya</taxon>
        <taxon>Basidiomycota</taxon>
        <taxon>Agaricomycotina</taxon>
        <taxon>Agaricomycetes</taxon>
        <taxon>Polyporales</taxon>
        <taxon>Fomitopsis</taxon>
    </lineage>
</organism>
<dbReference type="eggNOG" id="KOG2533">
    <property type="taxonomic scope" value="Eukaryota"/>
</dbReference>
<evidence type="ECO:0000256" key="4">
    <source>
        <dbReference type="ARBA" id="ARBA00022989"/>
    </source>
</evidence>
<keyword evidence="8" id="KW-1185">Reference proteome</keyword>
<dbReference type="InterPro" id="IPR011701">
    <property type="entry name" value="MFS"/>
</dbReference>
<feature type="transmembrane region" description="Helical" evidence="6">
    <location>
        <begin position="92"/>
        <end position="110"/>
    </location>
</feature>
<dbReference type="Pfam" id="PF07690">
    <property type="entry name" value="MFS_1"/>
    <property type="match status" value="1"/>
</dbReference>
<sequence length="469" mass="52064">MERNIAQLDAVPTENEKDTDLERLYAPALSPEQQRRLWRKVDMRILPVLSALYLCCYLDRGNAKLEGLTTQLDLTGNKYNVALVCLTMFSRWLPGITIAWGIVLTLMGIVKNYPQLVAVRCCLGIAEAGILPGATYYLTLWYPRHMLQLRIALFWGGSTVAGAFSGLIAYGVSFMSGTAGLLGWSWLFIIEGIVTVLVGIVAFFVLVDFPDTATFITDEERAFIAWSRSKSSPEEDSPSEDMNEHLKLRHWIAALSDWQVWMHIVLYLCICTPLNGITLFLPFGYGTAVSQLLTIPPYMCALILLIVFAWWSDHVKMRSPFLFVCLLMGLVGFSINISNASNGAKYFGTFFCIAGLYAAFPGTVAWLGNNLAGQHKRAIGMAVHLGVGNMNGIIASNLYLSTEAPRYILGHSLAMMFIGIGLIIIPVIVALYRRINARRDKEVEAGGKSYTGEEVLRVGDRAPSFRYIL</sequence>
<name>S8EAM4_FOMSC</name>
<dbReference type="InParanoid" id="S8EAM4"/>
<feature type="transmembrane region" description="Helical" evidence="6">
    <location>
        <begin position="346"/>
        <end position="367"/>
    </location>
</feature>
<dbReference type="GO" id="GO:0016020">
    <property type="term" value="C:membrane"/>
    <property type="evidence" value="ECO:0007669"/>
    <property type="project" value="UniProtKB-SubCell"/>
</dbReference>
<evidence type="ECO:0000313" key="7">
    <source>
        <dbReference type="EMBL" id="EPT02052.1"/>
    </source>
</evidence>
<dbReference type="EMBL" id="KE504138">
    <property type="protein sequence ID" value="EPT02052.1"/>
    <property type="molecule type" value="Genomic_DNA"/>
</dbReference>
<dbReference type="PANTHER" id="PTHR43791:SF18">
    <property type="entry name" value="NICOTINIC ACID TRANSPORTER TNA1, PUTATIVE (AFU_ORTHOLOGUE AFUA_3G03820)-RELATED"/>
    <property type="match status" value="1"/>
</dbReference>
<gene>
    <name evidence="7" type="ORF">FOMPIDRAFT_1119230</name>
</gene>
<keyword evidence="2" id="KW-0813">Transport</keyword>
<feature type="transmembrane region" description="Helical" evidence="6">
    <location>
        <begin position="412"/>
        <end position="432"/>
    </location>
</feature>
<feature type="transmembrane region" description="Helical" evidence="6">
    <location>
        <begin position="151"/>
        <end position="172"/>
    </location>
</feature>
<dbReference type="AlphaFoldDB" id="S8EAM4"/>
<feature type="transmembrane region" description="Helical" evidence="6">
    <location>
        <begin position="116"/>
        <end position="139"/>
    </location>
</feature>
<keyword evidence="5 6" id="KW-0472">Membrane</keyword>
<dbReference type="FunFam" id="1.20.1250.20:FF:000068">
    <property type="entry name" value="MFS general substrate transporter"/>
    <property type="match status" value="1"/>
</dbReference>
<comment type="subcellular location">
    <subcellularLocation>
        <location evidence="1">Membrane</location>
        <topology evidence="1">Multi-pass membrane protein</topology>
    </subcellularLocation>
</comment>
<dbReference type="SUPFAM" id="SSF103473">
    <property type="entry name" value="MFS general substrate transporter"/>
    <property type="match status" value="1"/>
</dbReference>
<evidence type="ECO:0000256" key="5">
    <source>
        <dbReference type="ARBA" id="ARBA00023136"/>
    </source>
</evidence>
<keyword evidence="3 6" id="KW-0812">Transmembrane</keyword>
<evidence type="ECO:0000256" key="3">
    <source>
        <dbReference type="ARBA" id="ARBA00022692"/>
    </source>
</evidence>
<dbReference type="Gene3D" id="1.20.1250.20">
    <property type="entry name" value="MFS general substrate transporter like domains"/>
    <property type="match status" value="2"/>
</dbReference>
<keyword evidence="4 6" id="KW-1133">Transmembrane helix</keyword>